<evidence type="ECO:0000313" key="2">
    <source>
        <dbReference type="Proteomes" id="UP000518752"/>
    </source>
</evidence>
<dbReference type="AlphaFoldDB" id="A0A8H5H0K9"/>
<evidence type="ECO:0000313" key="1">
    <source>
        <dbReference type="EMBL" id="KAF5374568.1"/>
    </source>
</evidence>
<organism evidence="1 2">
    <name type="scientific">Collybiopsis confluens</name>
    <dbReference type="NCBI Taxonomy" id="2823264"/>
    <lineage>
        <taxon>Eukaryota</taxon>
        <taxon>Fungi</taxon>
        <taxon>Dikarya</taxon>
        <taxon>Basidiomycota</taxon>
        <taxon>Agaricomycotina</taxon>
        <taxon>Agaricomycetes</taxon>
        <taxon>Agaricomycetidae</taxon>
        <taxon>Agaricales</taxon>
        <taxon>Marasmiineae</taxon>
        <taxon>Omphalotaceae</taxon>
        <taxon>Collybiopsis</taxon>
    </lineage>
</organism>
<dbReference type="Proteomes" id="UP000518752">
    <property type="component" value="Unassembled WGS sequence"/>
</dbReference>
<reference evidence="1 2" key="1">
    <citation type="journal article" date="2020" name="ISME J.">
        <title>Uncovering the hidden diversity of litter-decomposition mechanisms in mushroom-forming fungi.</title>
        <authorList>
            <person name="Floudas D."/>
            <person name="Bentzer J."/>
            <person name="Ahren D."/>
            <person name="Johansson T."/>
            <person name="Persson P."/>
            <person name="Tunlid A."/>
        </authorList>
    </citation>
    <scope>NUCLEOTIDE SEQUENCE [LARGE SCALE GENOMIC DNA]</scope>
    <source>
        <strain evidence="1 2">CBS 406.79</strain>
    </source>
</reference>
<proteinExistence type="predicted"/>
<protein>
    <submittedName>
        <fullName evidence="1">Uncharacterized protein</fullName>
    </submittedName>
</protein>
<dbReference type="EMBL" id="JAACJN010000100">
    <property type="protein sequence ID" value="KAF5374568.1"/>
    <property type="molecule type" value="Genomic_DNA"/>
</dbReference>
<dbReference type="OrthoDB" id="3060302at2759"/>
<sequence>MKNRKKLGKDHYHHSFTRLSRRINRNEDWATELCDPDLPRVPASKSYINTFLFNQFPDLPVWKSFSKFQAWMGTQPTLPANVKVARDAAMWTRRNRSRLKRNLIQEILLNPNSPSAKAAIQAFRDSIPIVRVPRLSKPYPPPGHWVIESEEIKNIWKNHLQNGKQPDKRVPRRPMAMVNFSKLQENLTASRSADFVDDETGEPILLIARELCAKESLVSWANGVVLGNVDLERNIRKEDGGCLVLTGWSAGSRSRPQFDFARNFLRKQTEDQKKSIRYQAASVFALFWNLVRALGPVGAVQDMENFLEESGIYRMDTGALYEDCKGAYTIEADGVPMRFADAHMAPPSGVMARNYCRVVHREKQPHRYAFSWTTYRAPPVIRNLRGKATKVQQGGHFYLASHGIRVESSSNYLAVWDPNLYHATSLQSIPYSEKRGPLIQSGLAIVTSPRLPGVFKKFLEEKISEEELSKACRGEEDDAVVYTLGDDE</sequence>
<gene>
    <name evidence="1" type="ORF">D9757_010188</name>
</gene>
<name>A0A8H5H0K9_9AGAR</name>
<comment type="caution">
    <text evidence="1">The sequence shown here is derived from an EMBL/GenBank/DDBJ whole genome shotgun (WGS) entry which is preliminary data.</text>
</comment>
<keyword evidence="2" id="KW-1185">Reference proteome</keyword>
<accession>A0A8H5H0K9</accession>